<reference evidence="1 2" key="1">
    <citation type="submission" date="2022-03" db="EMBL/GenBank/DDBJ databases">
        <authorList>
            <person name="Nunn A."/>
            <person name="Chopra R."/>
            <person name="Nunn A."/>
            <person name="Contreras Garrido A."/>
        </authorList>
    </citation>
    <scope>NUCLEOTIDE SEQUENCE [LARGE SCALE GENOMIC DNA]</scope>
</reference>
<gene>
    <name evidence="1" type="ORF">TAV2_LOCUS3032</name>
</gene>
<keyword evidence="2" id="KW-1185">Reference proteome</keyword>
<protein>
    <submittedName>
        <fullName evidence="1">Uncharacterized protein</fullName>
    </submittedName>
</protein>
<name>A0AAU9R8Y0_THLAR</name>
<dbReference type="EMBL" id="OU466857">
    <property type="protein sequence ID" value="CAH2034515.1"/>
    <property type="molecule type" value="Genomic_DNA"/>
</dbReference>
<organism evidence="1 2">
    <name type="scientific">Thlaspi arvense</name>
    <name type="common">Field penny-cress</name>
    <dbReference type="NCBI Taxonomy" id="13288"/>
    <lineage>
        <taxon>Eukaryota</taxon>
        <taxon>Viridiplantae</taxon>
        <taxon>Streptophyta</taxon>
        <taxon>Embryophyta</taxon>
        <taxon>Tracheophyta</taxon>
        <taxon>Spermatophyta</taxon>
        <taxon>Magnoliopsida</taxon>
        <taxon>eudicotyledons</taxon>
        <taxon>Gunneridae</taxon>
        <taxon>Pentapetalae</taxon>
        <taxon>rosids</taxon>
        <taxon>malvids</taxon>
        <taxon>Brassicales</taxon>
        <taxon>Brassicaceae</taxon>
        <taxon>Thlaspideae</taxon>
        <taxon>Thlaspi</taxon>
    </lineage>
</organism>
<evidence type="ECO:0000313" key="2">
    <source>
        <dbReference type="Proteomes" id="UP000836841"/>
    </source>
</evidence>
<sequence length="68" mass="7689">MASIRILPFIRKDYNDACKIYFPLPIGFSSSSSPHQAPFNGEPRPNSQGTFPLVSLYLSLFSFQWFSA</sequence>
<proteinExistence type="predicted"/>
<evidence type="ECO:0000313" key="1">
    <source>
        <dbReference type="EMBL" id="CAH2034515.1"/>
    </source>
</evidence>
<dbReference type="AlphaFoldDB" id="A0AAU9R8Y0"/>
<dbReference type="Proteomes" id="UP000836841">
    <property type="component" value="Chromosome 1"/>
</dbReference>
<accession>A0AAU9R8Y0</accession>